<evidence type="ECO:0000256" key="5">
    <source>
        <dbReference type="ARBA" id="ARBA00015162"/>
    </source>
</evidence>
<protein>
    <recommendedName>
        <fullName evidence="5">Restriction of telomere capping protein 4</fullName>
    </recommendedName>
</protein>
<feature type="domain" description="Restriction of telomere capping protein 4 C-terminal" evidence="10">
    <location>
        <begin position="529"/>
        <end position="643"/>
    </location>
</feature>
<comment type="function">
    <text evidence="1">May be involved in a process influencing telomere capping.</text>
</comment>
<comment type="subcellular location">
    <subcellularLocation>
        <location evidence="3">Cytoplasm</location>
    </subcellularLocation>
    <subcellularLocation>
        <location evidence="2">Nucleus</location>
    </subcellularLocation>
</comment>
<evidence type="ECO:0000256" key="2">
    <source>
        <dbReference type="ARBA" id="ARBA00004123"/>
    </source>
</evidence>
<evidence type="ECO:0000313" key="11">
    <source>
        <dbReference type="EMBL" id="RSH84244.1"/>
    </source>
</evidence>
<dbReference type="GO" id="GO:0005634">
    <property type="term" value="C:nucleus"/>
    <property type="evidence" value="ECO:0007669"/>
    <property type="project" value="UniProtKB-SubCell"/>
</dbReference>
<evidence type="ECO:0000256" key="3">
    <source>
        <dbReference type="ARBA" id="ARBA00004496"/>
    </source>
</evidence>
<dbReference type="InterPro" id="IPR028094">
    <property type="entry name" value="RTC4_C"/>
</dbReference>
<evidence type="ECO:0000313" key="12">
    <source>
        <dbReference type="Proteomes" id="UP000279236"/>
    </source>
</evidence>
<feature type="compositionally biased region" description="Low complexity" evidence="9">
    <location>
        <begin position="176"/>
        <end position="188"/>
    </location>
</feature>
<reference evidence="11 12" key="1">
    <citation type="submission" date="2018-11" db="EMBL/GenBank/DDBJ databases">
        <title>Genome sequence of Apiotrichum porosum DSM 27194.</title>
        <authorList>
            <person name="Aliyu H."/>
            <person name="Gorte O."/>
            <person name="Ochsenreither K."/>
        </authorList>
    </citation>
    <scope>NUCLEOTIDE SEQUENCE [LARGE SCALE GENOMIC DNA]</scope>
    <source>
        <strain evidence="11 12">DSM 27194</strain>
    </source>
</reference>
<evidence type="ECO:0000256" key="8">
    <source>
        <dbReference type="SAM" id="Coils"/>
    </source>
</evidence>
<keyword evidence="8" id="KW-0175">Coiled coil</keyword>
<dbReference type="AlphaFoldDB" id="A0A427XZC5"/>
<comment type="caution">
    <text evidence="11">The sequence shown here is derived from an EMBL/GenBank/DDBJ whole genome shotgun (WGS) entry which is preliminary data.</text>
</comment>
<feature type="compositionally biased region" description="Basic and acidic residues" evidence="9">
    <location>
        <begin position="215"/>
        <end position="224"/>
    </location>
</feature>
<feature type="compositionally biased region" description="Polar residues" evidence="9">
    <location>
        <begin position="116"/>
        <end position="136"/>
    </location>
</feature>
<dbReference type="SMART" id="SM01312">
    <property type="entry name" value="RTC4"/>
    <property type="match status" value="1"/>
</dbReference>
<feature type="coiled-coil region" evidence="8">
    <location>
        <begin position="649"/>
        <end position="676"/>
    </location>
</feature>
<dbReference type="STRING" id="105984.A0A427XZC5"/>
<evidence type="ECO:0000259" key="10">
    <source>
        <dbReference type="SMART" id="SM01312"/>
    </source>
</evidence>
<dbReference type="RefSeq" id="XP_028477692.1">
    <property type="nucleotide sequence ID" value="XM_028621240.1"/>
</dbReference>
<dbReference type="GO" id="GO:0005737">
    <property type="term" value="C:cytoplasm"/>
    <property type="evidence" value="ECO:0007669"/>
    <property type="project" value="UniProtKB-SubCell"/>
</dbReference>
<feature type="compositionally biased region" description="Basic and acidic residues" evidence="9">
    <location>
        <begin position="137"/>
        <end position="149"/>
    </location>
</feature>
<dbReference type="PANTHER" id="PTHR41391:SF1">
    <property type="entry name" value="RESTRICTION OF TELOMERE CAPPING PROTEIN 4"/>
    <property type="match status" value="1"/>
</dbReference>
<accession>A0A427XZC5</accession>
<evidence type="ECO:0000256" key="1">
    <source>
        <dbReference type="ARBA" id="ARBA00002738"/>
    </source>
</evidence>
<dbReference type="OrthoDB" id="128308at2759"/>
<dbReference type="EMBL" id="RSCE01000003">
    <property type="protein sequence ID" value="RSH84244.1"/>
    <property type="molecule type" value="Genomic_DNA"/>
</dbReference>
<comment type="similarity">
    <text evidence="4">Belongs to the RTC4 family.</text>
</comment>
<keyword evidence="7" id="KW-0539">Nucleus</keyword>
<feature type="region of interest" description="Disordered" evidence="9">
    <location>
        <begin position="1"/>
        <end position="356"/>
    </location>
</feature>
<dbReference type="Pfam" id="PF14474">
    <property type="entry name" value="RTC4"/>
    <property type="match status" value="1"/>
</dbReference>
<evidence type="ECO:0000256" key="7">
    <source>
        <dbReference type="ARBA" id="ARBA00023242"/>
    </source>
</evidence>
<evidence type="ECO:0000256" key="6">
    <source>
        <dbReference type="ARBA" id="ARBA00022490"/>
    </source>
</evidence>
<dbReference type="PANTHER" id="PTHR41391">
    <property type="entry name" value="RESTRICTION OF TELOMERE CAPPING PROTEIN 4"/>
    <property type="match status" value="1"/>
</dbReference>
<dbReference type="Proteomes" id="UP000279236">
    <property type="component" value="Unassembled WGS sequence"/>
</dbReference>
<sequence length="771" mass="86542">MEYNDVHSSSSRASTPPRRPGYRQGALPALPQQARKKRETEKNAPLLSSGTASGKRKDIRAPDVTPKKSRPSSSKRIPPPEESSSPDMGIISALRKHPAAAAGKGKAKAKDPLDVISSTRTARPTVQMSKSKQLSQEPRKDGTRGDPGRMKGSAFDKVQETLRKAPTTPERRRRLTPSSSPDPIDSLDGGSGHDDDDDDDDEVLSRPTVLGSRQDNVDRPRKAVVDLTYDSSVKTPTKAKKTISRTRSVISVATDDDVTPKATGSWRDTKISKKFDQPKPERDRQKAETNEHDQKAARKRGDPVQKHKIDKAPSGNEYFQTLSLKLPEDKQKALDEDKEEKDQQDRRLDYESKQKVEEMRKKGKAVSADANSFFSAIGPSLSQESRTERRKAKEEERITAKLKEATSYRFEGDETYRTPTKPANAFCDTSNLCPHPSPDLVDLRSHLEDTVAGRPEWHQTIDFCGLHRAEATTIPFGLQTGYPPKIDFERLDRRLETGFVRSRLRRVLHKPHLSKFFRRAAREIEDMGIAAWRDVSYQSSDKVLSVSSPGYYGEVGGAIMIQHFQHLVKWGHLPSLQTTAVHPLSVSDFIITVLVPEAAVLLIMEDKGWTGEQCRGDSWDKARAVAMELRTASAQFGRWRYREKGIEGKKVLRQLERGAARKRKRLEEEREMDEQNLLRRIDDDKQSARRAVDVETIVIVSTDTPDPSDYGEDDDWTEEAMAVATRVETSTKSTRLTESRHQGHSSTSSFGDWDDDFAIAAVNFDASSHQV</sequence>
<name>A0A427XZC5_9TREE</name>
<feature type="compositionally biased region" description="Basic and acidic residues" evidence="9">
    <location>
        <begin position="267"/>
        <end position="311"/>
    </location>
</feature>
<gene>
    <name evidence="11" type="ORF">EHS24_005756</name>
</gene>
<feature type="compositionally biased region" description="Low complexity" evidence="9">
    <location>
        <begin position="71"/>
        <end position="86"/>
    </location>
</feature>
<keyword evidence="12" id="KW-1185">Reference proteome</keyword>
<feature type="region of interest" description="Disordered" evidence="9">
    <location>
        <begin position="728"/>
        <end position="749"/>
    </location>
</feature>
<evidence type="ECO:0000256" key="9">
    <source>
        <dbReference type="SAM" id="MobiDB-lite"/>
    </source>
</evidence>
<dbReference type="GeneID" id="39590299"/>
<organism evidence="11 12">
    <name type="scientific">Apiotrichum porosum</name>
    <dbReference type="NCBI Taxonomy" id="105984"/>
    <lineage>
        <taxon>Eukaryota</taxon>
        <taxon>Fungi</taxon>
        <taxon>Dikarya</taxon>
        <taxon>Basidiomycota</taxon>
        <taxon>Agaricomycotina</taxon>
        <taxon>Tremellomycetes</taxon>
        <taxon>Trichosporonales</taxon>
        <taxon>Trichosporonaceae</taxon>
        <taxon>Apiotrichum</taxon>
    </lineage>
</organism>
<dbReference type="InterPro" id="IPR039024">
    <property type="entry name" value="RTC4"/>
</dbReference>
<proteinExistence type="inferred from homology"/>
<feature type="compositionally biased region" description="Basic and acidic residues" evidence="9">
    <location>
        <begin position="326"/>
        <end position="356"/>
    </location>
</feature>
<evidence type="ECO:0000256" key="4">
    <source>
        <dbReference type="ARBA" id="ARBA00009461"/>
    </source>
</evidence>
<keyword evidence="6" id="KW-0963">Cytoplasm</keyword>